<name>A0AAJ2BU16_ACIDE</name>
<proteinExistence type="predicted"/>
<evidence type="ECO:0000313" key="2">
    <source>
        <dbReference type="EMBL" id="MDR6768622.1"/>
    </source>
</evidence>
<reference evidence="2 4" key="1">
    <citation type="submission" date="2023-07" db="EMBL/GenBank/DDBJ databases">
        <title>Sorghum-associated microbial communities from plants grown in Nebraska, USA.</title>
        <authorList>
            <person name="Schachtman D."/>
        </authorList>
    </citation>
    <scope>NUCLEOTIDE SEQUENCE</scope>
    <source>
        <strain evidence="3 4">BE105</strain>
        <strain evidence="2">BE69</strain>
    </source>
</reference>
<dbReference type="EMBL" id="JAVDTS010000003">
    <property type="protein sequence ID" value="MDR6837337.1"/>
    <property type="molecule type" value="Genomic_DNA"/>
</dbReference>
<dbReference type="Proteomes" id="UP001253458">
    <property type="component" value="Unassembled WGS sequence"/>
</dbReference>
<dbReference type="GO" id="GO:0016301">
    <property type="term" value="F:kinase activity"/>
    <property type="evidence" value="ECO:0007669"/>
    <property type="project" value="UniProtKB-KW"/>
</dbReference>
<dbReference type="EMBL" id="JAVDTL010000006">
    <property type="protein sequence ID" value="MDR6768622.1"/>
    <property type="molecule type" value="Genomic_DNA"/>
</dbReference>
<keyword evidence="2" id="KW-0808">Transferase</keyword>
<evidence type="ECO:0000313" key="4">
    <source>
        <dbReference type="Proteomes" id="UP001249076"/>
    </source>
</evidence>
<keyword evidence="4" id="KW-1185">Reference proteome</keyword>
<feature type="region of interest" description="Disordered" evidence="1">
    <location>
        <begin position="291"/>
        <end position="337"/>
    </location>
</feature>
<evidence type="ECO:0000313" key="3">
    <source>
        <dbReference type="EMBL" id="MDR6837337.1"/>
    </source>
</evidence>
<feature type="compositionally biased region" description="Polar residues" evidence="1">
    <location>
        <begin position="309"/>
        <end position="331"/>
    </location>
</feature>
<evidence type="ECO:0000313" key="5">
    <source>
        <dbReference type="Proteomes" id="UP001253458"/>
    </source>
</evidence>
<feature type="compositionally biased region" description="Basic and acidic residues" evidence="1">
    <location>
        <begin position="24"/>
        <end position="42"/>
    </location>
</feature>
<feature type="compositionally biased region" description="Basic and acidic residues" evidence="1">
    <location>
        <begin position="90"/>
        <end position="102"/>
    </location>
</feature>
<feature type="compositionally biased region" description="Acidic residues" evidence="1">
    <location>
        <begin position="61"/>
        <end position="89"/>
    </location>
</feature>
<dbReference type="AlphaFoldDB" id="A0AAJ2BU16"/>
<comment type="caution">
    <text evidence="2">The sequence shown here is derived from an EMBL/GenBank/DDBJ whole genome shotgun (WGS) entry which is preliminary data.</text>
</comment>
<keyword evidence="2" id="KW-0418">Kinase</keyword>
<organism evidence="2 5">
    <name type="scientific">Acidovorax delafieldii</name>
    <name type="common">Pseudomonas delafieldii</name>
    <dbReference type="NCBI Taxonomy" id="47920"/>
    <lineage>
        <taxon>Bacteria</taxon>
        <taxon>Pseudomonadati</taxon>
        <taxon>Pseudomonadota</taxon>
        <taxon>Betaproteobacteria</taxon>
        <taxon>Burkholderiales</taxon>
        <taxon>Comamonadaceae</taxon>
        <taxon>Acidovorax</taxon>
    </lineage>
</organism>
<dbReference type="RefSeq" id="WP_209818794.1">
    <property type="nucleotide sequence ID" value="NZ_JAVDTL010000006.1"/>
</dbReference>
<dbReference type="Proteomes" id="UP001249076">
    <property type="component" value="Unassembled WGS sequence"/>
</dbReference>
<protein>
    <submittedName>
        <fullName evidence="2">Chemotaxis protein histidine kinase CheA</fullName>
    </submittedName>
</protein>
<accession>A0AAJ2BU16</accession>
<feature type="region of interest" description="Disordered" evidence="1">
    <location>
        <begin position="1"/>
        <end position="102"/>
    </location>
</feature>
<sequence length="349" mass="38768">MSEENSSAVEAPSTFDSVSDAVAELDRRDAARAEAKAEEKAARAASMEQSEARETPATDAPEPDPEPDEPEADHDASDEVATDEEDQNEPEERAIVNLDGKEIEIPKGTPRALVEAVKKLESDFRADYTRKTQEVAAERQQVHAAYQQTAQLSQQLQQTQAVLAQFYQQSIGEPPSLEIAQTDPQRYLIERELHAQRVQQFQQLMGHGQQLSAHQQALAQQQMQQQLAAEYEKAAKALPEFADPAKRAQLTQRLSGVLQKYGMTGQELGTVTDHRVLLMLRDLEKYHGRQQAAGTVREKLANVPPKTQKPGTATQDGGRSNRAAQAKQQFMKSGRSMRDVARFLAQTQE</sequence>
<gene>
    <name evidence="2" type="ORF">J2W88_003926</name>
    <name evidence="3" type="ORF">J2W93_002175</name>
</gene>
<evidence type="ECO:0000256" key="1">
    <source>
        <dbReference type="SAM" id="MobiDB-lite"/>
    </source>
</evidence>